<protein>
    <submittedName>
        <fullName evidence="1">Uncharacterized protein</fullName>
    </submittedName>
</protein>
<name>A0ABR0R0F0_GOSAR</name>
<dbReference type="Proteomes" id="UP001358586">
    <property type="component" value="Chromosome 1"/>
</dbReference>
<keyword evidence="2" id="KW-1185">Reference proteome</keyword>
<accession>A0ABR0R0F0</accession>
<sequence>MSYNLSSTSDYSSFNYKIPEMVSTGTIDYSVLSDLPSYDLQALLNNKGNEENINQLENLSLSNILVSISVFLSKSKGKANSWKLCIRKQTNFFWVFG</sequence>
<gene>
    <name evidence="1" type="ORF">PVK06_001206</name>
</gene>
<dbReference type="EMBL" id="JARKNE010000001">
    <property type="protein sequence ID" value="KAK5845053.1"/>
    <property type="molecule type" value="Genomic_DNA"/>
</dbReference>
<evidence type="ECO:0000313" key="1">
    <source>
        <dbReference type="EMBL" id="KAK5845053.1"/>
    </source>
</evidence>
<organism evidence="1 2">
    <name type="scientific">Gossypium arboreum</name>
    <name type="common">Tree cotton</name>
    <name type="synonym">Gossypium nanking</name>
    <dbReference type="NCBI Taxonomy" id="29729"/>
    <lineage>
        <taxon>Eukaryota</taxon>
        <taxon>Viridiplantae</taxon>
        <taxon>Streptophyta</taxon>
        <taxon>Embryophyta</taxon>
        <taxon>Tracheophyta</taxon>
        <taxon>Spermatophyta</taxon>
        <taxon>Magnoliopsida</taxon>
        <taxon>eudicotyledons</taxon>
        <taxon>Gunneridae</taxon>
        <taxon>Pentapetalae</taxon>
        <taxon>rosids</taxon>
        <taxon>malvids</taxon>
        <taxon>Malvales</taxon>
        <taxon>Malvaceae</taxon>
        <taxon>Malvoideae</taxon>
        <taxon>Gossypium</taxon>
    </lineage>
</organism>
<proteinExistence type="predicted"/>
<evidence type="ECO:0000313" key="2">
    <source>
        <dbReference type="Proteomes" id="UP001358586"/>
    </source>
</evidence>
<comment type="caution">
    <text evidence="1">The sequence shown here is derived from an EMBL/GenBank/DDBJ whole genome shotgun (WGS) entry which is preliminary data.</text>
</comment>
<reference evidence="1 2" key="1">
    <citation type="submission" date="2023-03" db="EMBL/GenBank/DDBJ databases">
        <title>WGS of Gossypium arboreum.</title>
        <authorList>
            <person name="Yu D."/>
        </authorList>
    </citation>
    <scope>NUCLEOTIDE SEQUENCE [LARGE SCALE GENOMIC DNA]</scope>
    <source>
        <tissue evidence="1">Leaf</tissue>
    </source>
</reference>